<name>A0A1G2ANK0_9BACT</name>
<organism evidence="2 3">
    <name type="scientific">Candidatus Kerfeldbacteria bacterium RIFCSPHIGHO2_02_FULL_42_14</name>
    <dbReference type="NCBI Taxonomy" id="1798540"/>
    <lineage>
        <taxon>Bacteria</taxon>
        <taxon>Candidatus Kerfeldiibacteriota</taxon>
    </lineage>
</organism>
<dbReference type="STRING" id="1798540.A3B74_02125"/>
<dbReference type="EMBL" id="MHKB01000015">
    <property type="protein sequence ID" value="OGY78471.1"/>
    <property type="molecule type" value="Genomic_DNA"/>
</dbReference>
<feature type="transmembrane region" description="Helical" evidence="1">
    <location>
        <begin position="128"/>
        <end position="148"/>
    </location>
</feature>
<dbReference type="Pfam" id="PF18895">
    <property type="entry name" value="T4SS_pilin"/>
    <property type="match status" value="1"/>
</dbReference>
<comment type="caution">
    <text evidence="2">The sequence shown here is derived from an EMBL/GenBank/DDBJ whole genome shotgun (WGS) entry which is preliminary data.</text>
</comment>
<dbReference type="InterPro" id="IPR043993">
    <property type="entry name" value="T4SS_pilin"/>
</dbReference>
<proteinExistence type="predicted"/>
<evidence type="ECO:0000256" key="1">
    <source>
        <dbReference type="SAM" id="Phobius"/>
    </source>
</evidence>
<evidence type="ECO:0000313" key="2">
    <source>
        <dbReference type="EMBL" id="OGY78471.1"/>
    </source>
</evidence>
<keyword evidence="1" id="KW-0812">Transmembrane</keyword>
<evidence type="ECO:0000313" key="3">
    <source>
        <dbReference type="Proteomes" id="UP000177165"/>
    </source>
</evidence>
<keyword evidence="1" id="KW-0472">Membrane</keyword>
<gene>
    <name evidence="2" type="ORF">A3B74_02125</name>
</gene>
<reference evidence="2 3" key="1">
    <citation type="journal article" date="2016" name="Nat. Commun.">
        <title>Thousands of microbial genomes shed light on interconnected biogeochemical processes in an aquifer system.</title>
        <authorList>
            <person name="Anantharaman K."/>
            <person name="Brown C.T."/>
            <person name="Hug L.A."/>
            <person name="Sharon I."/>
            <person name="Castelle C.J."/>
            <person name="Probst A.J."/>
            <person name="Thomas B.C."/>
            <person name="Singh A."/>
            <person name="Wilkins M.J."/>
            <person name="Karaoz U."/>
            <person name="Brodie E.L."/>
            <person name="Williams K.H."/>
            <person name="Hubbard S.S."/>
            <person name="Banfield J.F."/>
        </authorList>
    </citation>
    <scope>NUCLEOTIDE SEQUENCE [LARGE SCALE GENOMIC DNA]</scope>
</reference>
<protein>
    <submittedName>
        <fullName evidence="2">Uncharacterized protein</fullName>
    </submittedName>
</protein>
<accession>A0A1G2ANK0</accession>
<sequence>MQQQSKKNIWIQRYLGRRGYIPLVLGILFGMLFALQNFALIPVLAQGPDQPANTGAPDAEAGPLLISLEIPIGGKATVGKLDEYISELYTFALSFIGIVATIMIMWGGFKWVTAAGNSGRISDAKDTIYNAIIGLVLALLSWTMLNVINPALTSNTFPEVRPIKPAYSKLADYVGASCVAANAVDSMNICEHFSLEATQNKSTDSLVCSFDRKTGAQAFDHCTMKLCADTLANCAGTYPGNTYNYRKCLCLLYQKDESDCKKDSETCKFRCSWLEEPITNLEQRANPCWPDGLTPVI</sequence>
<keyword evidence="1" id="KW-1133">Transmembrane helix</keyword>
<feature type="transmembrane region" description="Helical" evidence="1">
    <location>
        <begin position="88"/>
        <end position="107"/>
    </location>
</feature>
<feature type="transmembrane region" description="Helical" evidence="1">
    <location>
        <begin position="20"/>
        <end position="45"/>
    </location>
</feature>
<dbReference type="Proteomes" id="UP000177165">
    <property type="component" value="Unassembled WGS sequence"/>
</dbReference>
<dbReference type="AlphaFoldDB" id="A0A1G2ANK0"/>